<dbReference type="AlphaFoldDB" id="H2C311"/>
<dbReference type="OrthoDB" id="6529at2157"/>
<evidence type="ECO:0000256" key="4">
    <source>
        <dbReference type="ARBA" id="ARBA00023239"/>
    </source>
</evidence>
<dbReference type="InterPro" id="IPR038418">
    <property type="entry name" value="6-PTP_synth/QueD_sf"/>
</dbReference>
<proteinExistence type="predicted"/>
<dbReference type="PANTHER" id="PTHR12589">
    <property type="entry name" value="PYRUVOYL TETRAHYDROBIOPTERIN SYNTHASE"/>
    <property type="match status" value="1"/>
</dbReference>
<gene>
    <name evidence="5" type="ORF">MetMK1DRAFT_00011350</name>
</gene>
<keyword evidence="3" id="KW-0862">Zinc</keyword>
<keyword evidence="4" id="KW-0456">Lyase</keyword>
<dbReference type="HOGENOM" id="CLU_111016_6_0_2"/>
<dbReference type="SUPFAM" id="SSF55620">
    <property type="entry name" value="Tetrahydrobiopterin biosynthesis enzymes-like"/>
    <property type="match status" value="1"/>
</dbReference>
<dbReference type="GO" id="GO:0016829">
    <property type="term" value="F:lyase activity"/>
    <property type="evidence" value="ECO:0007669"/>
    <property type="project" value="UniProtKB-KW"/>
</dbReference>
<dbReference type="Proteomes" id="UP000003980">
    <property type="component" value="Unassembled WGS sequence"/>
</dbReference>
<dbReference type="eggNOG" id="arCOG02172">
    <property type="taxonomic scope" value="Archaea"/>
</dbReference>
<protein>
    <submittedName>
        <fullName evidence="5">6-pyruvoyl-tetrahydropterin synthase</fullName>
    </submittedName>
</protein>
<dbReference type="RefSeq" id="WP_009071416.1">
    <property type="nucleotide sequence ID" value="NZ_JH597761.1"/>
</dbReference>
<dbReference type="Gene3D" id="3.30.479.10">
    <property type="entry name" value="6-pyruvoyl tetrahydropterin synthase/QueD"/>
    <property type="match status" value="1"/>
</dbReference>
<evidence type="ECO:0000256" key="1">
    <source>
        <dbReference type="ARBA" id="ARBA00001947"/>
    </source>
</evidence>
<accession>H2C311</accession>
<evidence type="ECO:0000256" key="3">
    <source>
        <dbReference type="ARBA" id="ARBA00022833"/>
    </source>
</evidence>
<evidence type="ECO:0000313" key="6">
    <source>
        <dbReference type="Proteomes" id="UP000003980"/>
    </source>
</evidence>
<evidence type="ECO:0000256" key="2">
    <source>
        <dbReference type="ARBA" id="ARBA00022723"/>
    </source>
</evidence>
<comment type="cofactor">
    <cofactor evidence="1">
        <name>Zn(2+)</name>
        <dbReference type="ChEBI" id="CHEBI:29105"/>
    </cofactor>
</comment>
<keyword evidence="6" id="KW-1185">Reference proteome</keyword>
<dbReference type="PANTHER" id="PTHR12589:SF7">
    <property type="entry name" value="6-PYRUVOYL TETRAHYDROBIOPTERIN SYNTHASE"/>
    <property type="match status" value="1"/>
</dbReference>
<sequence>MKVRVGIEGFSLDSAHYTLSSPKDDQLHGHTYNIDVEVEGPVDENSGFVVDFNVLREVVKEVVKEWDHKFIVPKRDIPKIKVESPFRLEIKEIDHPFPTVEYIGLEIAKSVHRRLGEKFKVIVKIYEGKDSYALIEYP</sequence>
<dbReference type="InterPro" id="IPR007115">
    <property type="entry name" value="6-PTP_synth/QueD"/>
</dbReference>
<dbReference type="GO" id="GO:0046872">
    <property type="term" value="F:metal ion binding"/>
    <property type="evidence" value="ECO:0007669"/>
    <property type="project" value="UniProtKB-KW"/>
</dbReference>
<keyword evidence="2" id="KW-0479">Metal-binding</keyword>
<dbReference type="Pfam" id="PF01242">
    <property type="entry name" value="PTPS"/>
    <property type="match status" value="1"/>
</dbReference>
<name>H2C311_9CREN</name>
<reference evidence="5 6" key="1">
    <citation type="submission" date="2012-01" db="EMBL/GenBank/DDBJ databases">
        <title>Improved High-Quality Draft sequence of Metallosphaera yellowstonensis MK1.</title>
        <authorList>
            <consortium name="US DOE Joint Genome Institute"/>
            <person name="Lucas S."/>
            <person name="Han J."/>
            <person name="Cheng J.-F."/>
            <person name="Goodwin L."/>
            <person name="Pitluck S."/>
            <person name="Peters L."/>
            <person name="Teshima H."/>
            <person name="Detter J.C."/>
            <person name="Han C."/>
            <person name="Tapia R."/>
            <person name="Land M."/>
            <person name="Hauser L."/>
            <person name="Kyrpides N."/>
            <person name="Kozubal M."/>
            <person name="Macur R.E."/>
            <person name="Jay Z."/>
            <person name="Inskeep W."/>
            <person name="Woyke T."/>
        </authorList>
    </citation>
    <scope>NUCLEOTIDE SEQUENCE [LARGE SCALE GENOMIC DNA]</scope>
    <source>
        <strain evidence="5 6">MK1</strain>
    </source>
</reference>
<dbReference type="EMBL" id="JH597761">
    <property type="protein sequence ID" value="EHP70632.1"/>
    <property type="molecule type" value="Genomic_DNA"/>
</dbReference>
<organism evidence="5 6">
    <name type="scientific">Metallosphaera yellowstonensis MK1</name>
    <dbReference type="NCBI Taxonomy" id="671065"/>
    <lineage>
        <taxon>Archaea</taxon>
        <taxon>Thermoproteota</taxon>
        <taxon>Thermoprotei</taxon>
        <taxon>Sulfolobales</taxon>
        <taxon>Sulfolobaceae</taxon>
        <taxon>Metallosphaera</taxon>
    </lineage>
</organism>
<evidence type="ECO:0000313" key="5">
    <source>
        <dbReference type="EMBL" id="EHP70632.1"/>
    </source>
</evidence>
<dbReference type="STRING" id="671065.MetMK1DRAFT_00011350"/>